<organism evidence="2">
    <name type="scientific">Rhizophora mucronata</name>
    <name type="common">Asiatic mangrove</name>
    <dbReference type="NCBI Taxonomy" id="61149"/>
    <lineage>
        <taxon>Eukaryota</taxon>
        <taxon>Viridiplantae</taxon>
        <taxon>Streptophyta</taxon>
        <taxon>Embryophyta</taxon>
        <taxon>Tracheophyta</taxon>
        <taxon>Spermatophyta</taxon>
        <taxon>Magnoliopsida</taxon>
        <taxon>eudicotyledons</taxon>
        <taxon>Gunneridae</taxon>
        <taxon>Pentapetalae</taxon>
        <taxon>rosids</taxon>
        <taxon>fabids</taxon>
        <taxon>Malpighiales</taxon>
        <taxon>Rhizophoraceae</taxon>
        <taxon>Rhizophora</taxon>
    </lineage>
</organism>
<evidence type="ECO:0000256" key="1">
    <source>
        <dbReference type="SAM" id="Phobius"/>
    </source>
</evidence>
<dbReference type="AlphaFoldDB" id="A0A2P2JSB6"/>
<evidence type="ECO:0000313" key="2">
    <source>
        <dbReference type="EMBL" id="MBW96367.1"/>
    </source>
</evidence>
<accession>A0A2P2JSB6</accession>
<feature type="transmembrane region" description="Helical" evidence="1">
    <location>
        <begin position="15"/>
        <end position="43"/>
    </location>
</feature>
<keyword evidence="1" id="KW-1133">Transmembrane helix</keyword>
<dbReference type="EMBL" id="GGEC01015884">
    <property type="protein sequence ID" value="MBW96367.1"/>
    <property type="molecule type" value="Transcribed_RNA"/>
</dbReference>
<keyword evidence="1" id="KW-0472">Membrane</keyword>
<proteinExistence type="predicted"/>
<name>A0A2P2JSB6_RHIMU</name>
<sequence length="80" mass="9006">MGLRHFDFLSIKMTLFLLLSLVFGFSYFCTSIIVIKFVVVWIWKYISFCVPNAMATPSVPRSAMATLHTQTTVIDSPLAA</sequence>
<reference evidence="2" key="1">
    <citation type="submission" date="2018-02" db="EMBL/GenBank/DDBJ databases">
        <title>Rhizophora mucronata_Transcriptome.</title>
        <authorList>
            <person name="Meera S.P."/>
            <person name="Sreeshan A."/>
            <person name="Augustine A."/>
        </authorList>
    </citation>
    <scope>NUCLEOTIDE SEQUENCE</scope>
    <source>
        <tissue evidence="2">Leaf</tissue>
    </source>
</reference>
<keyword evidence="1" id="KW-0812">Transmembrane</keyword>
<protein>
    <submittedName>
        <fullName evidence="2">Uncharacterized protein</fullName>
    </submittedName>
</protein>